<dbReference type="RefSeq" id="WP_324619820.1">
    <property type="nucleotide sequence ID" value="NZ_JAYKOT010000003.1"/>
</dbReference>
<dbReference type="HAMAP" id="MF_01139">
    <property type="entry name" value="ISPT"/>
    <property type="match status" value="1"/>
</dbReference>
<protein>
    <recommendedName>
        <fullName evidence="2">Isoprenyl transferase</fullName>
        <ecNumber evidence="2">2.5.1.-</ecNumber>
    </recommendedName>
</protein>
<evidence type="ECO:0000313" key="3">
    <source>
        <dbReference type="EMBL" id="MEB3429642.1"/>
    </source>
</evidence>
<dbReference type="GO" id="GO:0016094">
    <property type="term" value="P:polyprenol biosynthetic process"/>
    <property type="evidence" value="ECO:0007669"/>
    <property type="project" value="TreeGrafter"/>
</dbReference>
<dbReference type="Pfam" id="PF01255">
    <property type="entry name" value="Prenyltransf"/>
    <property type="match status" value="1"/>
</dbReference>
<evidence type="ECO:0000256" key="2">
    <source>
        <dbReference type="HAMAP-Rule" id="MF_01139"/>
    </source>
</evidence>
<feature type="binding site" evidence="2">
    <location>
        <position position="185"/>
    </location>
    <ligand>
        <name>substrate</name>
    </ligand>
</feature>
<gene>
    <name evidence="3" type="ORF">VLK81_06395</name>
</gene>
<dbReference type="GO" id="GO:0000287">
    <property type="term" value="F:magnesium ion binding"/>
    <property type="evidence" value="ECO:0007669"/>
    <property type="project" value="UniProtKB-UniRule"/>
</dbReference>
<comment type="caution">
    <text evidence="3">The sequence shown here is derived from an EMBL/GenBank/DDBJ whole genome shotgun (WGS) entry which is preliminary data.</text>
</comment>
<reference evidence="3 4" key="1">
    <citation type="submission" date="2024-01" db="EMBL/GenBank/DDBJ databases">
        <title>Complete genome sequence of Citroniella saccharovorans strain M6.X9, isolated from human fecal sample.</title>
        <authorList>
            <person name="Cheng G."/>
            <person name="Westerholm M."/>
            <person name="Schnurer A."/>
        </authorList>
    </citation>
    <scope>NUCLEOTIDE SEQUENCE [LARGE SCALE GENOMIC DNA]</scope>
    <source>
        <strain evidence="3 4">DSM 29873</strain>
    </source>
</reference>
<dbReference type="Gene3D" id="3.40.1180.10">
    <property type="entry name" value="Decaprenyl diphosphate synthase-like"/>
    <property type="match status" value="1"/>
</dbReference>
<keyword evidence="2" id="KW-0460">Magnesium</keyword>
<organism evidence="3 4">
    <name type="scientific">Citroniella saccharovorans</name>
    <dbReference type="NCBI Taxonomy" id="2053367"/>
    <lineage>
        <taxon>Bacteria</taxon>
        <taxon>Bacillati</taxon>
        <taxon>Bacillota</taxon>
        <taxon>Tissierellia</taxon>
        <taxon>Tissierellales</taxon>
        <taxon>Peptoniphilaceae</taxon>
        <taxon>Citroniella</taxon>
    </lineage>
</organism>
<keyword evidence="2" id="KW-0479">Metal-binding</keyword>
<feature type="binding site" evidence="2">
    <location>
        <begin position="18"/>
        <end position="21"/>
    </location>
    <ligand>
        <name>substrate</name>
    </ligand>
</feature>
<feature type="binding site" evidence="2">
    <location>
        <position position="204"/>
    </location>
    <ligand>
        <name>Mg(2+)</name>
        <dbReference type="ChEBI" id="CHEBI:18420"/>
    </ligand>
</feature>
<feature type="binding site" evidence="2">
    <location>
        <begin position="191"/>
        <end position="193"/>
    </location>
    <ligand>
        <name>substrate</name>
    </ligand>
</feature>
<feature type="binding site" evidence="2">
    <location>
        <position position="68"/>
    </location>
    <ligand>
        <name>substrate</name>
    </ligand>
</feature>
<sequence>MINNKEIIPFHIGIIMDGNGRWAKKRNLPRSYGHKKGMDTVIKIVREASNKGIKILSLYCFSTENWKRPNLEVEALMNLLVVYIENELNKLNEENVKIMVSGDISKLPKRSLDAVEKSILTTKNNTGMILNLLINYGGRDEILRAFKTIHTEILDGNLSINDLSTNTISKYLYTCDLKDPDLIIRTGGELRLSNFLTYQSSYSELYFTDKYWPDFNEYDLDLAISEFNNRNRRYGNI</sequence>
<feature type="binding site" evidence="2">
    <location>
        <position position="34"/>
    </location>
    <ligand>
        <name>substrate</name>
    </ligand>
</feature>
<feature type="binding site" evidence="2">
    <location>
        <position position="22"/>
    </location>
    <ligand>
        <name>substrate</name>
    </ligand>
</feature>
<comment type="function">
    <text evidence="2">Catalyzes the condensation of isopentenyl diphosphate (IPP) with allylic pyrophosphates generating different type of terpenoids.</text>
</comment>
<feature type="binding site" evidence="2">
    <location>
        <begin position="62"/>
        <end position="64"/>
    </location>
    <ligand>
        <name>substrate</name>
    </ligand>
</feature>
<evidence type="ECO:0000256" key="1">
    <source>
        <dbReference type="ARBA" id="ARBA00022679"/>
    </source>
</evidence>
<dbReference type="InterPro" id="IPR018520">
    <property type="entry name" value="UPP_synth-like_CS"/>
</dbReference>
<dbReference type="InterPro" id="IPR001441">
    <property type="entry name" value="UPP_synth-like"/>
</dbReference>
<dbReference type="FunFam" id="3.40.1180.10:FF:000001">
    <property type="entry name" value="(2E,6E)-farnesyl-diphosphate-specific ditrans,polycis-undecaprenyl-diphosphate synthase"/>
    <property type="match status" value="1"/>
</dbReference>
<feature type="binding site" evidence="2">
    <location>
        <position position="66"/>
    </location>
    <ligand>
        <name>substrate</name>
    </ligand>
</feature>
<feature type="binding site" evidence="2">
    <location>
        <position position="30"/>
    </location>
    <ligand>
        <name>substrate</name>
    </ligand>
</feature>
<dbReference type="InterPro" id="IPR036424">
    <property type="entry name" value="UPP_synth-like_sf"/>
</dbReference>
<dbReference type="NCBIfam" id="NF011405">
    <property type="entry name" value="PRK14830.1"/>
    <property type="match status" value="1"/>
</dbReference>
<dbReference type="SUPFAM" id="SSF64005">
    <property type="entry name" value="Undecaprenyl diphosphate synthase"/>
    <property type="match status" value="1"/>
</dbReference>
<accession>A0AAW9N017</accession>
<dbReference type="PANTHER" id="PTHR10291">
    <property type="entry name" value="DEHYDRODOLICHYL DIPHOSPHATE SYNTHASE FAMILY MEMBER"/>
    <property type="match status" value="1"/>
</dbReference>
<feature type="active site" evidence="2">
    <location>
        <position position="17"/>
    </location>
</feature>
<dbReference type="NCBIfam" id="TIGR00055">
    <property type="entry name" value="uppS"/>
    <property type="match status" value="1"/>
</dbReference>
<dbReference type="GO" id="GO:0030145">
    <property type="term" value="F:manganese ion binding"/>
    <property type="evidence" value="ECO:0007669"/>
    <property type="project" value="TreeGrafter"/>
</dbReference>
<comment type="similarity">
    <text evidence="2">Belongs to the UPP synthase family.</text>
</comment>
<dbReference type="CDD" id="cd00475">
    <property type="entry name" value="Cis_IPPS"/>
    <property type="match status" value="1"/>
</dbReference>
<feature type="binding site" evidence="2">
    <location>
        <position position="17"/>
    </location>
    <ligand>
        <name>Mg(2+)</name>
        <dbReference type="ChEBI" id="CHEBI:18420"/>
    </ligand>
</feature>
<comment type="subunit">
    <text evidence="2">Homodimer.</text>
</comment>
<name>A0AAW9N017_9FIRM</name>
<dbReference type="PROSITE" id="PS01066">
    <property type="entry name" value="UPP_SYNTHASE"/>
    <property type="match status" value="1"/>
</dbReference>
<proteinExistence type="inferred from homology"/>
<dbReference type="EMBL" id="JAYKOT010000003">
    <property type="protein sequence ID" value="MEB3429642.1"/>
    <property type="molecule type" value="Genomic_DNA"/>
</dbReference>
<feature type="active site" description="Proton acceptor" evidence="2">
    <location>
        <position position="65"/>
    </location>
</feature>
<dbReference type="PANTHER" id="PTHR10291:SF0">
    <property type="entry name" value="DEHYDRODOLICHYL DIPHOSPHATE SYNTHASE 2"/>
    <property type="match status" value="1"/>
</dbReference>
<evidence type="ECO:0000313" key="4">
    <source>
        <dbReference type="Proteomes" id="UP001357733"/>
    </source>
</evidence>
<dbReference type="Proteomes" id="UP001357733">
    <property type="component" value="Unassembled WGS sequence"/>
</dbReference>
<dbReference type="EC" id="2.5.1.-" evidence="2"/>
<dbReference type="GO" id="GO:0008834">
    <property type="term" value="F:ditrans,polycis-undecaprenyl-diphosphate synthase [(2E,6E)-farnesyl-diphosphate specific] activity"/>
    <property type="evidence" value="ECO:0007669"/>
    <property type="project" value="TreeGrafter"/>
</dbReference>
<dbReference type="GO" id="GO:0005829">
    <property type="term" value="C:cytosol"/>
    <property type="evidence" value="ECO:0007669"/>
    <property type="project" value="TreeGrafter"/>
</dbReference>
<keyword evidence="1 2" id="KW-0808">Transferase</keyword>
<comment type="cofactor">
    <cofactor evidence="2">
        <name>Mg(2+)</name>
        <dbReference type="ChEBI" id="CHEBI:18420"/>
    </cofactor>
    <text evidence="2">Binds 2 magnesium ions per subunit.</text>
</comment>
<keyword evidence="4" id="KW-1185">Reference proteome</keyword>
<dbReference type="AlphaFoldDB" id="A0AAW9N017"/>